<evidence type="ECO:0000313" key="1">
    <source>
        <dbReference type="EMBL" id="GIY42478.1"/>
    </source>
</evidence>
<comment type="caution">
    <text evidence="1">The sequence shown here is derived from an EMBL/GenBank/DDBJ whole genome shotgun (WGS) entry which is preliminary data.</text>
</comment>
<gene>
    <name evidence="1" type="ORF">CEXT_107271</name>
</gene>
<evidence type="ECO:0000313" key="2">
    <source>
        <dbReference type="Proteomes" id="UP001054945"/>
    </source>
</evidence>
<proteinExistence type="predicted"/>
<reference evidence="1 2" key="1">
    <citation type="submission" date="2021-06" db="EMBL/GenBank/DDBJ databases">
        <title>Caerostris extrusa draft genome.</title>
        <authorList>
            <person name="Kono N."/>
            <person name="Arakawa K."/>
        </authorList>
    </citation>
    <scope>NUCLEOTIDE SEQUENCE [LARGE SCALE GENOMIC DNA]</scope>
</reference>
<name>A0AAV4T7B8_CAEEX</name>
<accession>A0AAV4T7B8</accession>
<organism evidence="1 2">
    <name type="scientific">Caerostris extrusa</name>
    <name type="common">Bark spider</name>
    <name type="synonym">Caerostris bankana</name>
    <dbReference type="NCBI Taxonomy" id="172846"/>
    <lineage>
        <taxon>Eukaryota</taxon>
        <taxon>Metazoa</taxon>
        <taxon>Ecdysozoa</taxon>
        <taxon>Arthropoda</taxon>
        <taxon>Chelicerata</taxon>
        <taxon>Arachnida</taxon>
        <taxon>Araneae</taxon>
        <taxon>Araneomorphae</taxon>
        <taxon>Entelegynae</taxon>
        <taxon>Araneoidea</taxon>
        <taxon>Araneidae</taxon>
        <taxon>Caerostris</taxon>
    </lineage>
</organism>
<sequence length="132" mass="14936">MNGFRLILHSNLPLCFVMRKKIPLKDVVVILDFDKRHSWPNHNINHLTADVISAFFLGRMVKAKILSTANTGRSFTRSASWSFAPIARDNGMRRGTTKEIFSVITMLITSESPASNSFTPLMSSPIMRRHAF</sequence>
<dbReference type="Proteomes" id="UP001054945">
    <property type="component" value="Unassembled WGS sequence"/>
</dbReference>
<dbReference type="EMBL" id="BPLR01010852">
    <property type="protein sequence ID" value="GIY42478.1"/>
    <property type="molecule type" value="Genomic_DNA"/>
</dbReference>
<dbReference type="AlphaFoldDB" id="A0AAV4T7B8"/>
<protein>
    <submittedName>
        <fullName evidence="1">Uncharacterized protein</fullName>
    </submittedName>
</protein>
<keyword evidence="2" id="KW-1185">Reference proteome</keyword>